<gene>
    <name evidence="3" type="ORF">ISU10_05335</name>
</gene>
<evidence type="ECO:0000256" key="1">
    <source>
        <dbReference type="ARBA" id="ARBA00008791"/>
    </source>
</evidence>
<dbReference type="RefSeq" id="WP_194695338.1">
    <property type="nucleotide sequence ID" value="NZ_JADKPO010000005.1"/>
</dbReference>
<sequence length="307" mass="32142">MADTNRTTPRPGSIVVGVDGSEGAARALSWAVEQARAERRPLTLLHSGGESLLRATLLLDADGIDHEALYAGLRTADLALMKHSAAAVTAVDPQLTVEVLVVDTDARTALVEASHRAHLVVIGSRGRGPVASMVLGSVSRHVAAHAACPVVVCRGAAAGRRPQRVVVGADWTASSSRVVEFAFRQASSYGVPLTVLHAMWLIPESLAERPLARVDDTEGLGAMLAQSVAGLREKYPDVMVLFELRRGLPDDCLVRATPEDALLVVGRPPHDLVSTVLDGVTAISVVERAHGVVAVVPEDALSPGGSS</sequence>
<protein>
    <submittedName>
        <fullName evidence="3">Universal stress protein</fullName>
    </submittedName>
</protein>
<evidence type="ECO:0000259" key="2">
    <source>
        <dbReference type="Pfam" id="PF00582"/>
    </source>
</evidence>
<dbReference type="PANTHER" id="PTHR31964:SF113">
    <property type="entry name" value="USPA DOMAIN-CONTAINING PROTEIN"/>
    <property type="match status" value="1"/>
</dbReference>
<dbReference type="PRINTS" id="PR01438">
    <property type="entry name" value="UNVRSLSTRESS"/>
</dbReference>
<keyword evidence="4" id="KW-1185">Reference proteome</keyword>
<proteinExistence type="inferred from homology"/>
<dbReference type="EMBL" id="JADKPO010000005">
    <property type="protein sequence ID" value="MBF4767185.1"/>
    <property type="molecule type" value="Genomic_DNA"/>
</dbReference>
<reference evidence="3" key="1">
    <citation type="submission" date="2020-11" db="EMBL/GenBank/DDBJ databases">
        <title>Nocardioides cynanchi sp. nov., isolated from soil of rhizosphere of Cynanchum wilfordii.</title>
        <authorList>
            <person name="Lee J.-S."/>
            <person name="Suh M.K."/>
            <person name="Kim J.-S."/>
        </authorList>
    </citation>
    <scope>NUCLEOTIDE SEQUENCE</scope>
    <source>
        <strain evidence="3">KCTC 19276</strain>
    </source>
</reference>
<evidence type="ECO:0000313" key="3">
    <source>
        <dbReference type="EMBL" id="MBF4767185.1"/>
    </source>
</evidence>
<evidence type="ECO:0000313" key="4">
    <source>
        <dbReference type="Proteomes" id="UP000660668"/>
    </source>
</evidence>
<dbReference type="InterPro" id="IPR006016">
    <property type="entry name" value="UspA"/>
</dbReference>
<comment type="caution">
    <text evidence="3">The sequence shown here is derived from an EMBL/GenBank/DDBJ whole genome shotgun (WGS) entry which is preliminary data.</text>
</comment>
<organism evidence="3 4">
    <name type="scientific">Nocardioides agariphilus</name>
    <dbReference type="NCBI Taxonomy" id="433664"/>
    <lineage>
        <taxon>Bacteria</taxon>
        <taxon>Bacillati</taxon>
        <taxon>Actinomycetota</taxon>
        <taxon>Actinomycetes</taxon>
        <taxon>Propionibacteriales</taxon>
        <taxon>Nocardioidaceae</taxon>
        <taxon>Nocardioides</taxon>
    </lineage>
</organism>
<accession>A0A930VNQ3</accession>
<comment type="similarity">
    <text evidence="1">Belongs to the universal stress protein A family.</text>
</comment>
<dbReference type="Proteomes" id="UP000660668">
    <property type="component" value="Unassembled WGS sequence"/>
</dbReference>
<dbReference type="PANTHER" id="PTHR31964">
    <property type="entry name" value="ADENINE NUCLEOTIDE ALPHA HYDROLASES-LIKE SUPERFAMILY PROTEIN"/>
    <property type="match status" value="1"/>
</dbReference>
<dbReference type="AlphaFoldDB" id="A0A930VNQ3"/>
<name>A0A930VNQ3_9ACTN</name>
<dbReference type="Pfam" id="PF00582">
    <property type="entry name" value="Usp"/>
    <property type="match status" value="2"/>
</dbReference>
<dbReference type="Gene3D" id="3.40.50.620">
    <property type="entry name" value="HUPs"/>
    <property type="match status" value="2"/>
</dbReference>
<dbReference type="InterPro" id="IPR006015">
    <property type="entry name" value="Universal_stress_UspA"/>
</dbReference>
<feature type="domain" description="UspA" evidence="2">
    <location>
        <begin position="163"/>
        <end position="297"/>
    </location>
</feature>
<dbReference type="CDD" id="cd23659">
    <property type="entry name" value="USP_At3g01520-like"/>
    <property type="match status" value="1"/>
</dbReference>
<dbReference type="InterPro" id="IPR014729">
    <property type="entry name" value="Rossmann-like_a/b/a_fold"/>
</dbReference>
<feature type="domain" description="UspA" evidence="2">
    <location>
        <begin position="14"/>
        <end position="154"/>
    </location>
</feature>
<dbReference type="SUPFAM" id="SSF52402">
    <property type="entry name" value="Adenine nucleotide alpha hydrolases-like"/>
    <property type="match status" value="2"/>
</dbReference>